<gene>
    <name evidence="1" type="ORF">J2Z66_006358</name>
</gene>
<dbReference type="RefSeq" id="WP_209976554.1">
    <property type="nucleotide sequence ID" value="NZ_JAGGLB010000028.1"/>
</dbReference>
<keyword evidence="2" id="KW-1185">Reference proteome</keyword>
<evidence type="ECO:0000313" key="2">
    <source>
        <dbReference type="Proteomes" id="UP001519287"/>
    </source>
</evidence>
<organism evidence="1 2">
    <name type="scientific">Paenibacillus eucommiae</name>
    <dbReference type="NCBI Taxonomy" id="1355755"/>
    <lineage>
        <taxon>Bacteria</taxon>
        <taxon>Bacillati</taxon>
        <taxon>Bacillota</taxon>
        <taxon>Bacilli</taxon>
        <taxon>Bacillales</taxon>
        <taxon>Paenibacillaceae</taxon>
        <taxon>Paenibacillus</taxon>
    </lineage>
</organism>
<protein>
    <submittedName>
        <fullName evidence="1">Uncharacterized protein</fullName>
    </submittedName>
</protein>
<dbReference type="EMBL" id="JAGGLB010000028">
    <property type="protein sequence ID" value="MBP1994718.1"/>
    <property type="molecule type" value="Genomic_DNA"/>
</dbReference>
<accession>A0ABS4J4F1</accession>
<sequence>MKWRTRIFITAGLSALLALGMSVLPGLDTSSRSGVLENGQSNHAAQLTDKNLVDLLVQIPLQLRIRKVELNHSILSLDLNLPKNVQEEAVYRDLYTIAQTTIQKTANVNQVLVRIMDYAGAANGASAQLVLAMEADREHARNLNANVQEVSSILLEQQVKAHFHLTYTSRWQERYPL</sequence>
<comment type="caution">
    <text evidence="1">The sequence shown here is derived from an EMBL/GenBank/DDBJ whole genome shotgun (WGS) entry which is preliminary data.</text>
</comment>
<dbReference type="Proteomes" id="UP001519287">
    <property type="component" value="Unassembled WGS sequence"/>
</dbReference>
<reference evidence="1 2" key="1">
    <citation type="submission" date="2021-03" db="EMBL/GenBank/DDBJ databases">
        <title>Genomic Encyclopedia of Type Strains, Phase IV (KMG-IV): sequencing the most valuable type-strain genomes for metagenomic binning, comparative biology and taxonomic classification.</title>
        <authorList>
            <person name="Goeker M."/>
        </authorList>
    </citation>
    <scope>NUCLEOTIDE SEQUENCE [LARGE SCALE GENOMIC DNA]</scope>
    <source>
        <strain evidence="1 2">DSM 26048</strain>
    </source>
</reference>
<evidence type="ECO:0000313" key="1">
    <source>
        <dbReference type="EMBL" id="MBP1994718.1"/>
    </source>
</evidence>
<proteinExistence type="predicted"/>
<name>A0ABS4J4F1_9BACL</name>